<organism evidence="1 2">
    <name type="scientific">Burkholderia metallica</name>
    <dbReference type="NCBI Taxonomy" id="488729"/>
    <lineage>
        <taxon>Bacteria</taxon>
        <taxon>Pseudomonadati</taxon>
        <taxon>Pseudomonadota</taxon>
        <taxon>Betaproteobacteria</taxon>
        <taxon>Burkholderiales</taxon>
        <taxon>Burkholderiaceae</taxon>
        <taxon>Burkholderia</taxon>
        <taxon>Burkholderia cepacia complex</taxon>
    </lineage>
</organism>
<dbReference type="Proteomes" id="UP001171606">
    <property type="component" value="Unassembled WGS sequence"/>
</dbReference>
<dbReference type="RefSeq" id="WP_301756680.1">
    <property type="nucleotide sequence ID" value="NZ_JAUJSQ010000011.1"/>
</dbReference>
<gene>
    <name evidence="1" type="ORF">QZM52_25080</name>
</gene>
<dbReference type="EMBL" id="JAUJSQ010000011">
    <property type="protein sequence ID" value="MDN7934566.1"/>
    <property type="molecule type" value="Genomic_DNA"/>
</dbReference>
<evidence type="ECO:0000313" key="2">
    <source>
        <dbReference type="Proteomes" id="UP001171606"/>
    </source>
</evidence>
<name>A0ABT8PI74_9BURK</name>
<reference evidence="1" key="1">
    <citation type="submission" date="2023-07" db="EMBL/GenBank/DDBJ databases">
        <title>A collection of bacterial strains from the Burkholderia cepacia Research Laboratory and Repository.</title>
        <authorList>
            <person name="Lipuma J."/>
            <person name="Spilker T."/>
            <person name="Caverly L."/>
        </authorList>
    </citation>
    <scope>NUCLEOTIDE SEQUENCE</scope>
    <source>
        <strain evidence="1">AU42020</strain>
    </source>
</reference>
<sequence length="46" mass="5053">MMNSNSNPPTDVTTHAMENSTLGAYRLIARYGKTTDFSGTIDRSTQ</sequence>
<accession>A0ABT8PI74</accession>
<evidence type="ECO:0000313" key="1">
    <source>
        <dbReference type="EMBL" id="MDN7934566.1"/>
    </source>
</evidence>
<keyword evidence="2" id="KW-1185">Reference proteome</keyword>
<proteinExistence type="predicted"/>
<comment type="caution">
    <text evidence="1">The sequence shown here is derived from an EMBL/GenBank/DDBJ whole genome shotgun (WGS) entry which is preliminary data.</text>
</comment>
<protein>
    <submittedName>
        <fullName evidence="1">Uncharacterized protein</fullName>
    </submittedName>
</protein>